<gene>
    <name evidence="1" type="ORF">IQ22_04145</name>
</gene>
<protein>
    <submittedName>
        <fullName evidence="1">Uncharacterized protein</fullName>
    </submittedName>
</protein>
<dbReference type="EMBL" id="VLKY01000020">
    <property type="protein sequence ID" value="TWI48230.1"/>
    <property type="molecule type" value="Genomic_DNA"/>
</dbReference>
<evidence type="ECO:0000313" key="1">
    <source>
        <dbReference type="EMBL" id="TWI48230.1"/>
    </source>
</evidence>
<keyword evidence="2" id="KW-1185">Reference proteome</keyword>
<dbReference type="AlphaFoldDB" id="A0A562PVN9"/>
<organism evidence="1 2">
    <name type="scientific">Pseudomonas duriflava</name>
    <dbReference type="NCBI Taxonomy" id="459528"/>
    <lineage>
        <taxon>Bacteria</taxon>
        <taxon>Pseudomonadati</taxon>
        <taxon>Pseudomonadota</taxon>
        <taxon>Gammaproteobacteria</taxon>
        <taxon>Pseudomonadales</taxon>
        <taxon>Pseudomonadaceae</taxon>
        <taxon>Pseudomonas</taxon>
    </lineage>
</organism>
<dbReference type="Proteomes" id="UP000316905">
    <property type="component" value="Unassembled WGS sequence"/>
</dbReference>
<name>A0A562PVN9_9PSED</name>
<accession>A0A562PVN9</accession>
<comment type="caution">
    <text evidence="1">The sequence shown here is derived from an EMBL/GenBank/DDBJ whole genome shotgun (WGS) entry which is preliminary data.</text>
</comment>
<proteinExistence type="predicted"/>
<reference evidence="1 2" key="1">
    <citation type="journal article" date="2015" name="Stand. Genomic Sci.">
        <title>Genomic Encyclopedia of Bacterial and Archaeal Type Strains, Phase III: the genomes of soil and plant-associated and newly described type strains.</title>
        <authorList>
            <person name="Whitman W.B."/>
            <person name="Woyke T."/>
            <person name="Klenk H.P."/>
            <person name="Zhou Y."/>
            <person name="Lilburn T.G."/>
            <person name="Beck B.J."/>
            <person name="De Vos P."/>
            <person name="Vandamme P."/>
            <person name="Eisen J.A."/>
            <person name="Garrity G."/>
            <person name="Hugenholtz P."/>
            <person name="Kyrpides N.C."/>
        </authorList>
    </citation>
    <scope>NUCLEOTIDE SEQUENCE [LARGE SCALE GENOMIC DNA]</scope>
    <source>
        <strain evidence="1 2">CGMCC 1.6858</strain>
    </source>
</reference>
<evidence type="ECO:0000313" key="2">
    <source>
        <dbReference type="Proteomes" id="UP000316905"/>
    </source>
</evidence>
<sequence>MKTASKPMLYSCSLSPISIAAAQDANLKLSPTATIAWMDNPIYLANKKAQRQDFSDRSITFPCPLLLDIRKDPTADRNPKVVQRMLAHWQECQAHNGIEWDEQLAKKIRFGNEVKYYETADK</sequence>
<dbReference type="RefSeq" id="WP_145145370.1">
    <property type="nucleotide sequence ID" value="NZ_VLKY01000020.1"/>
</dbReference>